<keyword evidence="5" id="KW-0201">Cytochrome c-type biogenesis</keyword>
<evidence type="ECO:0000256" key="3">
    <source>
        <dbReference type="ARBA" id="ARBA00022692"/>
    </source>
</evidence>
<dbReference type="OrthoDB" id="9794828at2"/>
<dbReference type="GO" id="GO:0020037">
    <property type="term" value="F:heme binding"/>
    <property type="evidence" value="ECO:0007669"/>
    <property type="project" value="InterPro"/>
</dbReference>
<evidence type="ECO:0000256" key="11">
    <source>
        <dbReference type="SAM" id="SignalP"/>
    </source>
</evidence>
<dbReference type="EMBL" id="CP011454">
    <property type="protein sequence ID" value="AMW04351.1"/>
    <property type="molecule type" value="Genomic_DNA"/>
</dbReference>
<keyword evidence="9" id="KW-0472">Membrane</keyword>
<evidence type="ECO:0000313" key="13">
    <source>
        <dbReference type="Proteomes" id="UP000076404"/>
    </source>
</evidence>
<feature type="chain" id="PRO_5007506863" description="Cytochrome c biogenesis protein CcmE" evidence="11">
    <location>
        <begin position="24"/>
        <end position="151"/>
    </location>
</feature>
<dbReference type="Gene3D" id="2.40.50.140">
    <property type="entry name" value="Nucleic acid-binding proteins"/>
    <property type="match status" value="1"/>
</dbReference>
<evidence type="ECO:0000256" key="7">
    <source>
        <dbReference type="ARBA" id="ARBA00022989"/>
    </source>
</evidence>
<accession>A0A143BIE5</accession>
<dbReference type="GO" id="GO:0017003">
    <property type="term" value="P:protein-heme linkage"/>
    <property type="evidence" value="ECO:0007669"/>
    <property type="project" value="InterPro"/>
</dbReference>
<dbReference type="GO" id="GO:0005886">
    <property type="term" value="C:plasma membrane"/>
    <property type="evidence" value="ECO:0007669"/>
    <property type="project" value="InterPro"/>
</dbReference>
<dbReference type="STRING" id="1379270.GEMMAAP_04825"/>
<keyword evidence="2" id="KW-0349">Heme</keyword>
<dbReference type="AlphaFoldDB" id="A0A143BIE5"/>
<protein>
    <recommendedName>
        <fullName evidence="14">Cytochrome c biogenesis protein CcmE</fullName>
    </recommendedName>
</protein>
<keyword evidence="11" id="KW-0732">Signal</keyword>
<dbReference type="Pfam" id="PF03100">
    <property type="entry name" value="CcmE"/>
    <property type="match status" value="1"/>
</dbReference>
<evidence type="ECO:0000256" key="10">
    <source>
        <dbReference type="SAM" id="MobiDB-lite"/>
    </source>
</evidence>
<dbReference type="Proteomes" id="UP000076404">
    <property type="component" value="Chromosome"/>
</dbReference>
<evidence type="ECO:0000256" key="6">
    <source>
        <dbReference type="ARBA" id="ARBA00022968"/>
    </source>
</evidence>
<feature type="region of interest" description="Disordered" evidence="10">
    <location>
        <begin position="131"/>
        <end position="151"/>
    </location>
</feature>
<reference evidence="12 13" key="2">
    <citation type="journal article" date="2016" name="Environ. Microbiol. Rep.">
        <title>Metagenomic evidence for the presence of phototrophic Gemmatimonadetes bacteria in diverse environments.</title>
        <authorList>
            <person name="Zeng Y."/>
            <person name="Baumbach J."/>
            <person name="Barbosa E.G."/>
            <person name="Azevedo V."/>
            <person name="Zhang C."/>
            <person name="Koblizek M."/>
        </authorList>
    </citation>
    <scope>NUCLEOTIDE SEQUENCE [LARGE SCALE GENOMIC DNA]</scope>
    <source>
        <strain evidence="12 13">AP64</strain>
    </source>
</reference>
<dbReference type="KEGG" id="gph:GEMMAAP_04825"/>
<keyword evidence="6" id="KW-0735">Signal-anchor</keyword>
<evidence type="ECO:0000256" key="1">
    <source>
        <dbReference type="ARBA" id="ARBA00004370"/>
    </source>
</evidence>
<dbReference type="PANTHER" id="PTHR34128:SF2">
    <property type="entry name" value="CYTOCHROME C-TYPE BIOGENESIS PROTEIN CCME HOMOLOG, MITOCHONDRIAL"/>
    <property type="match status" value="1"/>
</dbReference>
<organism evidence="12 13">
    <name type="scientific">Gemmatimonas phototrophica</name>
    <dbReference type="NCBI Taxonomy" id="1379270"/>
    <lineage>
        <taxon>Bacteria</taxon>
        <taxon>Pseudomonadati</taxon>
        <taxon>Gemmatimonadota</taxon>
        <taxon>Gemmatimonadia</taxon>
        <taxon>Gemmatimonadales</taxon>
        <taxon>Gemmatimonadaceae</taxon>
        <taxon>Gemmatimonas</taxon>
    </lineage>
</organism>
<evidence type="ECO:0008006" key="14">
    <source>
        <dbReference type="Google" id="ProtNLM"/>
    </source>
</evidence>
<sequence length="151" mass="15975">MKARNKFLLGGVLVLGTASYLMASSINETATYYLTPGELAAKVSDNPRFSKNGVKVGARVVTGTIKRDPGGRELTFVMTDGKQTYPVHYRGVTPDTFTDGVDIVVEGRLDSNGVFQATTLLAKCASRYENAPGQPGMPPAGGEHPASIPKA</sequence>
<dbReference type="InterPro" id="IPR036127">
    <property type="entry name" value="CcmE-like_sf"/>
</dbReference>
<dbReference type="InterPro" id="IPR012340">
    <property type="entry name" value="NA-bd_OB-fold"/>
</dbReference>
<dbReference type="eggNOG" id="COG2332">
    <property type="taxonomic scope" value="Bacteria"/>
</dbReference>
<evidence type="ECO:0000256" key="9">
    <source>
        <dbReference type="ARBA" id="ARBA00023136"/>
    </source>
</evidence>
<gene>
    <name evidence="12" type="ORF">GEMMAAP_04825</name>
</gene>
<dbReference type="RefSeq" id="WP_026850004.1">
    <property type="nucleotide sequence ID" value="NZ_CP011454.1"/>
</dbReference>
<feature type="signal peptide" evidence="11">
    <location>
        <begin position="1"/>
        <end position="23"/>
    </location>
</feature>
<evidence type="ECO:0000313" key="12">
    <source>
        <dbReference type="EMBL" id="AMW04351.1"/>
    </source>
</evidence>
<reference evidence="12 13" key="1">
    <citation type="journal article" date="2014" name="Proc. Natl. Acad. Sci. U.S.A.">
        <title>Functional type 2 photosynthetic reaction centers found in the rare bacterial phylum Gemmatimonadetes.</title>
        <authorList>
            <person name="Zeng Y."/>
            <person name="Feng F."/>
            <person name="Medova H."/>
            <person name="Dean J."/>
            <person name="Koblizek M."/>
        </authorList>
    </citation>
    <scope>NUCLEOTIDE SEQUENCE [LARGE SCALE GENOMIC DNA]</scope>
    <source>
        <strain evidence="12 13">AP64</strain>
    </source>
</reference>
<dbReference type="SUPFAM" id="SSF82093">
    <property type="entry name" value="Heme chaperone CcmE"/>
    <property type="match status" value="1"/>
</dbReference>
<name>A0A143BIE5_9BACT</name>
<keyword evidence="8" id="KW-0408">Iron</keyword>
<dbReference type="InterPro" id="IPR004329">
    <property type="entry name" value="CcmE"/>
</dbReference>
<keyword evidence="4" id="KW-0479">Metal-binding</keyword>
<evidence type="ECO:0000256" key="5">
    <source>
        <dbReference type="ARBA" id="ARBA00022748"/>
    </source>
</evidence>
<keyword evidence="7" id="KW-1133">Transmembrane helix</keyword>
<evidence type="ECO:0000256" key="8">
    <source>
        <dbReference type="ARBA" id="ARBA00023004"/>
    </source>
</evidence>
<keyword evidence="3" id="KW-0812">Transmembrane</keyword>
<dbReference type="GO" id="GO:0046872">
    <property type="term" value="F:metal ion binding"/>
    <property type="evidence" value="ECO:0007669"/>
    <property type="project" value="UniProtKB-KW"/>
</dbReference>
<evidence type="ECO:0000256" key="4">
    <source>
        <dbReference type="ARBA" id="ARBA00022723"/>
    </source>
</evidence>
<dbReference type="PANTHER" id="PTHR34128">
    <property type="entry name" value="CYTOCHROME C-TYPE BIOGENESIS PROTEIN CCME HOMOLOG, MITOCHONDRIAL"/>
    <property type="match status" value="1"/>
</dbReference>
<dbReference type="GO" id="GO:0017004">
    <property type="term" value="P:cytochrome complex assembly"/>
    <property type="evidence" value="ECO:0007669"/>
    <property type="project" value="UniProtKB-KW"/>
</dbReference>
<keyword evidence="13" id="KW-1185">Reference proteome</keyword>
<evidence type="ECO:0000256" key="2">
    <source>
        <dbReference type="ARBA" id="ARBA00022617"/>
    </source>
</evidence>
<proteinExistence type="predicted"/>
<comment type="subcellular location">
    <subcellularLocation>
        <location evidence="1">Membrane</location>
    </subcellularLocation>
</comment>